<evidence type="ECO:0000256" key="2">
    <source>
        <dbReference type="ARBA" id="ARBA00023002"/>
    </source>
</evidence>
<evidence type="ECO:0000256" key="3">
    <source>
        <dbReference type="ARBA" id="ARBA00023164"/>
    </source>
</evidence>
<keyword evidence="1" id="KW-0028">Amino-acid biosynthesis</keyword>
<dbReference type="GO" id="GO:0006537">
    <property type="term" value="P:glutamate biosynthetic process"/>
    <property type="evidence" value="ECO:0007669"/>
    <property type="project" value="UniProtKB-KW"/>
</dbReference>
<dbReference type="FunFam" id="3.50.50.60:FF:000022">
    <property type="entry name" value="Glutamate synthase [NADH], amyloplastic"/>
    <property type="match status" value="1"/>
</dbReference>
<name>A0A5C6CRZ8_9BACT</name>
<sequence>MGKPTGFKEFDRKKVAWRLPVVRLGDYDEIYTDPETEQLQEQGARCMDCGVPFCQSTTGCPIDNLIPEWNDLVYNDRWKDANERLHKTNNFPEFTGRVCPAPCEGACVLGITNPPVTIKNIENAVVDHAWSKGWIRPTPPKSRTGKKVAIVGSGPAGLTAADQLNQAGHLVTVYERADRVGGLLQYGIPNMKLSKEVIQRRIDKMTAEGIEFVTGVNVGEDIDPKELTNDFDALLLACGATKPRDLPIANRDASGVHFAMEFLTANTKHKVHGDSLGDSFINAEGKDVIVIGGGDTGTDCIGTSLRHGCRSLVNFELLPQPPEDRAPDNPWPEWPRVFRVDYGHEECSAKFGRDPREYEILSKEFLLDDAGNLRGIKTVQVAWTKGDDGGWKMAEVEGSEKEWPAQLILLAMGFLGPEQYIAKSLGVEVDPRSNFQATHGKFATSIEGVFAAGDCRRGQSLVVWAINEGRGAARAIDIYLEGSSELPAPGTTMGTSMEVS</sequence>
<protein>
    <submittedName>
        <fullName evidence="7">Glutamate synthase [NADPH] small chain</fullName>
        <ecNumber evidence="7">1.4.1.13</ecNumber>
    </submittedName>
</protein>
<accession>A0A5C6CRZ8</accession>
<dbReference type="PANTHER" id="PTHR43100">
    <property type="entry name" value="GLUTAMATE SYNTHASE [NADPH] SMALL CHAIN"/>
    <property type="match status" value="1"/>
</dbReference>
<dbReference type="RefSeq" id="WP_146592957.1">
    <property type="nucleotide sequence ID" value="NZ_SJPT01000001.1"/>
</dbReference>
<comment type="pathway">
    <text evidence="4">Amino-acid biosynthesis.</text>
</comment>
<dbReference type="EMBL" id="SJPT01000001">
    <property type="protein sequence ID" value="TWU26645.1"/>
    <property type="molecule type" value="Genomic_DNA"/>
</dbReference>
<dbReference type="PRINTS" id="PR00419">
    <property type="entry name" value="ADXRDTASE"/>
</dbReference>
<dbReference type="AlphaFoldDB" id="A0A5C6CRZ8"/>
<feature type="domain" description="FAD/NAD(P)-binding" evidence="5">
    <location>
        <begin position="146"/>
        <end position="310"/>
    </location>
</feature>
<evidence type="ECO:0000256" key="4">
    <source>
        <dbReference type="ARBA" id="ARBA00029440"/>
    </source>
</evidence>
<evidence type="ECO:0000256" key="1">
    <source>
        <dbReference type="ARBA" id="ARBA00022605"/>
    </source>
</evidence>
<dbReference type="GO" id="GO:0016639">
    <property type="term" value="F:oxidoreductase activity, acting on the CH-NH2 group of donors, NAD or NADP as acceptor"/>
    <property type="evidence" value="ECO:0007669"/>
    <property type="project" value="InterPro"/>
</dbReference>
<gene>
    <name evidence="7" type="primary">gltB_1</name>
    <name evidence="7" type="ORF">Pla52o_04980</name>
</gene>
<dbReference type="InterPro" id="IPR009051">
    <property type="entry name" value="Helical_ferredxn"/>
</dbReference>
<keyword evidence="8" id="KW-1185">Reference proteome</keyword>
<dbReference type="SUPFAM" id="SSF51971">
    <property type="entry name" value="Nucleotide-binding domain"/>
    <property type="match status" value="2"/>
</dbReference>
<proteinExistence type="predicted"/>
<dbReference type="Pfam" id="PF07992">
    <property type="entry name" value="Pyr_redox_2"/>
    <property type="match status" value="2"/>
</dbReference>
<dbReference type="NCBIfam" id="TIGR01317">
    <property type="entry name" value="GOGAT_sm_gam"/>
    <property type="match status" value="1"/>
</dbReference>
<dbReference type="OrthoDB" id="9803192at2"/>
<dbReference type="EC" id="1.4.1.13" evidence="7"/>
<evidence type="ECO:0000313" key="7">
    <source>
        <dbReference type="EMBL" id="TWU26645.1"/>
    </source>
</evidence>
<dbReference type="PANTHER" id="PTHR43100:SF1">
    <property type="entry name" value="GLUTAMATE SYNTHASE [NADPH] SMALL CHAIN"/>
    <property type="match status" value="1"/>
</dbReference>
<dbReference type="GO" id="GO:0004355">
    <property type="term" value="F:glutamate synthase (NADPH) activity"/>
    <property type="evidence" value="ECO:0007669"/>
    <property type="project" value="UniProtKB-EC"/>
</dbReference>
<dbReference type="InterPro" id="IPR006005">
    <property type="entry name" value="Glut_synth_ssu1"/>
</dbReference>
<evidence type="ECO:0000313" key="8">
    <source>
        <dbReference type="Proteomes" id="UP000316304"/>
    </source>
</evidence>
<dbReference type="FunFam" id="3.40.50.720:FF:000113">
    <property type="entry name" value="Glutamate synthase [NADH], amyloplastic"/>
    <property type="match status" value="1"/>
</dbReference>
<dbReference type="InterPro" id="IPR036188">
    <property type="entry name" value="FAD/NAD-bd_sf"/>
</dbReference>
<dbReference type="SUPFAM" id="SSF46548">
    <property type="entry name" value="alpha-helical ferredoxin"/>
    <property type="match status" value="1"/>
</dbReference>
<dbReference type="Gene3D" id="1.10.1060.10">
    <property type="entry name" value="Alpha-helical ferredoxin"/>
    <property type="match status" value="1"/>
</dbReference>
<dbReference type="InterPro" id="IPR023753">
    <property type="entry name" value="FAD/NAD-binding_dom"/>
</dbReference>
<dbReference type="GO" id="GO:0051536">
    <property type="term" value="F:iron-sulfur cluster binding"/>
    <property type="evidence" value="ECO:0007669"/>
    <property type="project" value="InterPro"/>
</dbReference>
<dbReference type="InterPro" id="IPR051394">
    <property type="entry name" value="Glutamate_Synthase"/>
</dbReference>
<dbReference type="Pfam" id="PF14691">
    <property type="entry name" value="Fer4_20"/>
    <property type="match status" value="1"/>
</dbReference>
<feature type="domain" description="FAD/NAD(P)-binding" evidence="5">
    <location>
        <begin position="385"/>
        <end position="469"/>
    </location>
</feature>
<keyword evidence="3" id="KW-0314">Glutamate biosynthesis</keyword>
<keyword evidence="2 7" id="KW-0560">Oxidoreductase</keyword>
<organism evidence="7 8">
    <name type="scientific">Novipirellula galeiformis</name>
    <dbReference type="NCBI Taxonomy" id="2528004"/>
    <lineage>
        <taxon>Bacteria</taxon>
        <taxon>Pseudomonadati</taxon>
        <taxon>Planctomycetota</taxon>
        <taxon>Planctomycetia</taxon>
        <taxon>Pirellulales</taxon>
        <taxon>Pirellulaceae</taxon>
        <taxon>Novipirellula</taxon>
    </lineage>
</organism>
<dbReference type="Gene3D" id="3.50.50.60">
    <property type="entry name" value="FAD/NAD(P)-binding domain"/>
    <property type="match status" value="2"/>
</dbReference>
<evidence type="ECO:0000259" key="5">
    <source>
        <dbReference type="Pfam" id="PF07992"/>
    </source>
</evidence>
<dbReference type="InterPro" id="IPR028261">
    <property type="entry name" value="DPD_II"/>
</dbReference>
<evidence type="ECO:0000259" key="6">
    <source>
        <dbReference type="Pfam" id="PF14691"/>
    </source>
</evidence>
<reference evidence="7 8" key="1">
    <citation type="submission" date="2019-02" db="EMBL/GenBank/DDBJ databases">
        <title>Deep-cultivation of Planctomycetes and their phenomic and genomic characterization uncovers novel biology.</title>
        <authorList>
            <person name="Wiegand S."/>
            <person name="Jogler M."/>
            <person name="Boedeker C."/>
            <person name="Pinto D."/>
            <person name="Vollmers J."/>
            <person name="Rivas-Marin E."/>
            <person name="Kohn T."/>
            <person name="Peeters S.H."/>
            <person name="Heuer A."/>
            <person name="Rast P."/>
            <person name="Oberbeckmann S."/>
            <person name="Bunk B."/>
            <person name="Jeske O."/>
            <person name="Meyerdierks A."/>
            <person name="Storesund J.E."/>
            <person name="Kallscheuer N."/>
            <person name="Luecker S."/>
            <person name="Lage O.M."/>
            <person name="Pohl T."/>
            <person name="Merkel B.J."/>
            <person name="Hornburger P."/>
            <person name="Mueller R.-W."/>
            <person name="Bruemmer F."/>
            <person name="Labrenz M."/>
            <person name="Spormann A.M."/>
            <person name="Op Den Camp H."/>
            <person name="Overmann J."/>
            <person name="Amann R."/>
            <person name="Jetten M.S.M."/>
            <person name="Mascher T."/>
            <person name="Medema M.H."/>
            <person name="Devos D.P."/>
            <person name="Kaster A.-K."/>
            <person name="Ovreas L."/>
            <person name="Rohde M."/>
            <person name="Galperin M.Y."/>
            <person name="Jogler C."/>
        </authorList>
    </citation>
    <scope>NUCLEOTIDE SEQUENCE [LARGE SCALE GENOMIC DNA]</scope>
    <source>
        <strain evidence="7 8">Pla52o</strain>
    </source>
</reference>
<comment type="caution">
    <text evidence="7">The sequence shown here is derived from an EMBL/GenBank/DDBJ whole genome shotgun (WGS) entry which is preliminary data.</text>
</comment>
<feature type="domain" description="Dihydroprymidine dehydrogenase" evidence="6">
    <location>
        <begin position="26"/>
        <end position="133"/>
    </location>
</feature>
<dbReference type="Proteomes" id="UP000316304">
    <property type="component" value="Unassembled WGS sequence"/>
</dbReference>